<dbReference type="InterPro" id="IPR020471">
    <property type="entry name" value="AKR"/>
</dbReference>
<dbReference type="Pfam" id="PF13621">
    <property type="entry name" value="Cupin_8"/>
    <property type="match status" value="1"/>
</dbReference>
<evidence type="ECO:0000313" key="4">
    <source>
        <dbReference type="Proteomes" id="UP000037460"/>
    </source>
</evidence>
<gene>
    <name evidence="3" type="ORF">Ctob_008130</name>
</gene>
<evidence type="ECO:0000313" key="3">
    <source>
        <dbReference type="EMBL" id="KOO28388.1"/>
    </source>
</evidence>
<feature type="domain" description="JmjC" evidence="2">
    <location>
        <begin position="166"/>
        <end position="366"/>
    </location>
</feature>
<dbReference type="OrthoDB" id="263283at2759"/>
<dbReference type="PANTHER" id="PTHR11732">
    <property type="entry name" value="ALDO/KETO REDUCTASE"/>
    <property type="match status" value="1"/>
</dbReference>
<dbReference type="InterPro" id="IPR023210">
    <property type="entry name" value="NADP_OxRdtase_dom"/>
</dbReference>
<organism evidence="3 4">
    <name type="scientific">Chrysochromulina tobinii</name>
    <dbReference type="NCBI Taxonomy" id="1460289"/>
    <lineage>
        <taxon>Eukaryota</taxon>
        <taxon>Haptista</taxon>
        <taxon>Haptophyta</taxon>
        <taxon>Prymnesiophyceae</taxon>
        <taxon>Prymnesiales</taxon>
        <taxon>Chrysochromulinaceae</taxon>
        <taxon>Chrysochromulina</taxon>
    </lineage>
</organism>
<dbReference type="InterPro" id="IPR041667">
    <property type="entry name" value="Cupin_8"/>
</dbReference>
<reference evidence="4" key="1">
    <citation type="journal article" date="2015" name="PLoS Genet.">
        <title>Genome Sequence and Transcriptome Analyses of Chrysochromulina tobin: Metabolic Tools for Enhanced Algal Fitness in the Prominent Order Prymnesiales (Haptophyceae).</title>
        <authorList>
            <person name="Hovde B.T."/>
            <person name="Deodato C.R."/>
            <person name="Hunsperger H.M."/>
            <person name="Ryken S.A."/>
            <person name="Yost W."/>
            <person name="Jha R.K."/>
            <person name="Patterson J."/>
            <person name="Monnat R.J. Jr."/>
            <person name="Barlow S.B."/>
            <person name="Starkenburg S.R."/>
            <person name="Cattolico R.A."/>
        </authorList>
    </citation>
    <scope>NUCLEOTIDE SEQUENCE</scope>
    <source>
        <strain evidence="4">CCMP291</strain>
    </source>
</reference>
<proteinExistence type="predicted"/>
<dbReference type="InterPro" id="IPR003347">
    <property type="entry name" value="JmjC_dom"/>
</dbReference>
<dbReference type="GO" id="GO:0016491">
    <property type="term" value="F:oxidoreductase activity"/>
    <property type="evidence" value="ECO:0007669"/>
    <property type="project" value="InterPro"/>
</dbReference>
<dbReference type="Proteomes" id="UP000037460">
    <property type="component" value="Unassembled WGS sequence"/>
</dbReference>
<evidence type="ECO:0000259" key="2">
    <source>
        <dbReference type="PROSITE" id="PS51184"/>
    </source>
</evidence>
<dbReference type="Gene3D" id="3.20.20.100">
    <property type="entry name" value="NADP-dependent oxidoreductase domain"/>
    <property type="match status" value="1"/>
</dbReference>
<feature type="region of interest" description="Disordered" evidence="1">
    <location>
        <begin position="111"/>
        <end position="154"/>
    </location>
</feature>
<comment type="caution">
    <text evidence="3">The sequence shown here is derived from an EMBL/GenBank/DDBJ whole genome shotgun (WGS) entry which is preliminary data.</text>
</comment>
<sequence length="790" mass="84162">AARLPRAAPVRVVQCPAFADAAWLEQHAFRAREPAILRGLDLGACSGRWTASHLAATRCTSASVSVHVCPNAVVDLAGHRAPNTPRNFVFRSMPFAEAVWRCYGQGTGEAHQAADGEAHQAADGSDAAADEGDQAGATAAAVHPQPRLPSYPPLLESGERYYLRSVGPDPRKDAADFPSTFPELARECRLLPQPIEDERAVTKCTSSSDDAHSDATGAHGVNGAVGVNARGGAIVRRASYHSSVLRLASDDTQLWTHFDVMDNALAQLTGRKRVVLWPPSEDANLYTEGSSSRVSDIDRWNDDEWPRFRAAVATRRECELAPGDVLFIPALWFHNVTSIGFSVALNVFWRSHQPSPSPAGPAALTRAMYDPKDLYGNRDPPAATQAMAHVDAAAAELAALPTEFRQFYARRAIRALETALEALVDGDETGNVQGSTRPGGPRVVLNTGAAIPLLGVGTWELSPHEARAAVEAALRAGVRHLDCASIYRNEAAVGEAIHAAMCEGRVRRADLFVTSKLWISDARPANVRAACLASLRALQLDRLDLYLLHWPPPSMADLEPIWRELEALVADGLVVSIGVANMSPRRLGALLAIPGLAVPPAVNQVEMHPGWRNDELLAYCLAHRVHVTAYSPLGHVGTDGRKAAANGQHGRATIAADAADAAGAAGCDGDDRGLSASLLEATEVVQASRALSLTPAQTLIRWAVARGCSAIPRSSRLERIAENAAALGQHPVGFGKISSSVLDGSAGTDVPAVDEALRGLDGLPQRRRLRGEALVGRGKKGFASLEELWE</sequence>
<accession>A0A0M0JQ60</accession>
<dbReference type="InterPro" id="IPR036812">
    <property type="entry name" value="NAD(P)_OxRdtase_dom_sf"/>
</dbReference>
<dbReference type="SUPFAM" id="SSF51430">
    <property type="entry name" value="NAD(P)-linked oxidoreductase"/>
    <property type="match status" value="1"/>
</dbReference>
<dbReference type="SUPFAM" id="SSF51197">
    <property type="entry name" value="Clavaminate synthase-like"/>
    <property type="match status" value="1"/>
</dbReference>
<dbReference type="Gene3D" id="2.60.120.650">
    <property type="entry name" value="Cupin"/>
    <property type="match status" value="1"/>
</dbReference>
<protein>
    <submittedName>
        <fullName evidence="3">tRNA wybutosine-synthesizing protein 5</fullName>
    </submittedName>
</protein>
<dbReference type="EMBL" id="JWZX01002575">
    <property type="protein sequence ID" value="KOO28388.1"/>
    <property type="molecule type" value="Genomic_DNA"/>
</dbReference>
<evidence type="ECO:0000256" key="1">
    <source>
        <dbReference type="SAM" id="MobiDB-lite"/>
    </source>
</evidence>
<dbReference type="CDD" id="cd19071">
    <property type="entry name" value="AKR_AKR1-5-like"/>
    <property type="match status" value="1"/>
</dbReference>
<dbReference type="PROSITE" id="PS51184">
    <property type="entry name" value="JMJC"/>
    <property type="match status" value="1"/>
</dbReference>
<dbReference type="AlphaFoldDB" id="A0A0M0JQ60"/>
<dbReference type="Pfam" id="PF00248">
    <property type="entry name" value="Aldo_ket_red"/>
    <property type="match status" value="1"/>
</dbReference>
<dbReference type="Gene3D" id="6.10.140.1470">
    <property type="match status" value="1"/>
</dbReference>
<dbReference type="PRINTS" id="PR00069">
    <property type="entry name" value="ALDKETRDTASE"/>
</dbReference>
<keyword evidence="4" id="KW-1185">Reference proteome</keyword>
<feature type="non-terminal residue" evidence="3">
    <location>
        <position position="1"/>
    </location>
</feature>
<name>A0A0M0JQ60_9EUKA</name>